<dbReference type="EMBL" id="JAMQOQ010000003">
    <property type="protein sequence ID" value="MDS0295252.1"/>
    <property type="molecule type" value="Genomic_DNA"/>
</dbReference>
<protein>
    <submittedName>
        <fullName evidence="1">Uncharacterized protein</fullName>
    </submittedName>
</protein>
<dbReference type="Proteomes" id="UP001254813">
    <property type="component" value="Unassembled WGS sequence"/>
</dbReference>
<evidence type="ECO:0000313" key="2">
    <source>
        <dbReference type="Proteomes" id="UP001254813"/>
    </source>
</evidence>
<accession>A0ABU2G389</accession>
<organism evidence="1 2">
    <name type="scientific">Halogeometricum luteum</name>
    <dbReference type="NCBI Taxonomy" id="2950537"/>
    <lineage>
        <taxon>Archaea</taxon>
        <taxon>Methanobacteriati</taxon>
        <taxon>Methanobacteriota</taxon>
        <taxon>Stenosarchaea group</taxon>
        <taxon>Halobacteria</taxon>
        <taxon>Halobacteriales</taxon>
        <taxon>Haloferacaceae</taxon>
        <taxon>Halogeometricum</taxon>
    </lineage>
</organism>
<dbReference type="RefSeq" id="WP_310929122.1">
    <property type="nucleotide sequence ID" value="NZ_JAMQOQ010000003.1"/>
</dbReference>
<name>A0ABU2G389_9EURY</name>
<keyword evidence="2" id="KW-1185">Reference proteome</keyword>
<evidence type="ECO:0000313" key="1">
    <source>
        <dbReference type="EMBL" id="MDS0295252.1"/>
    </source>
</evidence>
<sequence length="155" mass="17854">MNSESLPNRSVKLFLRADHDFGRESPQQRIVEQLSALEANGELDDYEVVVWGRELRLDGPLTETDYYRRVVDHVEEFEAWAAGTDVSVEYLFRRRRVESAFVDETYDLLSLPVALLAIYRDGDVAQVYPCKRTDGPRPITEFAKHFESILTLSPT</sequence>
<dbReference type="Pfam" id="PF20575">
    <property type="entry name" value="HTH_63"/>
    <property type="match status" value="1"/>
</dbReference>
<comment type="caution">
    <text evidence="1">The sequence shown here is derived from an EMBL/GenBank/DDBJ whole genome shotgun (WGS) entry which is preliminary data.</text>
</comment>
<reference evidence="1 2" key="1">
    <citation type="submission" date="2022-06" db="EMBL/GenBank/DDBJ databases">
        <title>Halogeometricum sp. a new haloarchaeum isolate from saline soil.</title>
        <authorList>
            <person name="Strakova D."/>
            <person name="Galisteo C."/>
            <person name="Sanchez-Porro C."/>
            <person name="Ventosa A."/>
        </authorList>
    </citation>
    <scope>NUCLEOTIDE SEQUENCE [LARGE SCALE GENOMIC DNA]</scope>
    <source>
        <strain evidence="2">S3BR25-2</strain>
    </source>
</reference>
<gene>
    <name evidence="1" type="ORF">NDI79_13815</name>
</gene>
<proteinExistence type="predicted"/>
<dbReference type="InterPro" id="IPR046783">
    <property type="entry name" value="HTH_63"/>
</dbReference>